<dbReference type="AlphaFoldDB" id="A0A9P4R2H5"/>
<proteinExistence type="predicted"/>
<keyword evidence="2" id="KW-1185">Reference proteome</keyword>
<organism evidence="1 2">
    <name type="scientific">Polyplosphaeria fusca</name>
    <dbReference type="NCBI Taxonomy" id="682080"/>
    <lineage>
        <taxon>Eukaryota</taxon>
        <taxon>Fungi</taxon>
        <taxon>Dikarya</taxon>
        <taxon>Ascomycota</taxon>
        <taxon>Pezizomycotina</taxon>
        <taxon>Dothideomycetes</taxon>
        <taxon>Pleosporomycetidae</taxon>
        <taxon>Pleosporales</taxon>
        <taxon>Tetraplosphaeriaceae</taxon>
        <taxon>Polyplosphaeria</taxon>
    </lineage>
</organism>
<accession>A0A9P4R2H5</accession>
<evidence type="ECO:0000313" key="1">
    <source>
        <dbReference type="EMBL" id="KAF2736925.1"/>
    </source>
</evidence>
<gene>
    <name evidence="1" type="ORF">EJ04DRAFT_138731</name>
</gene>
<sequence length="137" mass="15259">MAREMIAWALAVGFINIECSPRIDLIRPEVGGRVRQVNYTTAGQTQVLFESTGNTQPRTINRRGPRLAPPLQRDCEINRSATSRIGVLRHPSCDDKALQFKRAKHIDAPSHHSLQRGTSFRRHATGAPPIFTAFGAF</sequence>
<name>A0A9P4R2H5_9PLEO</name>
<dbReference type="Proteomes" id="UP000799444">
    <property type="component" value="Unassembled WGS sequence"/>
</dbReference>
<evidence type="ECO:0000313" key="2">
    <source>
        <dbReference type="Proteomes" id="UP000799444"/>
    </source>
</evidence>
<protein>
    <submittedName>
        <fullName evidence="1">Uncharacterized protein</fullName>
    </submittedName>
</protein>
<reference evidence="1" key="1">
    <citation type="journal article" date="2020" name="Stud. Mycol.">
        <title>101 Dothideomycetes genomes: a test case for predicting lifestyles and emergence of pathogens.</title>
        <authorList>
            <person name="Haridas S."/>
            <person name="Albert R."/>
            <person name="Binder M."/>
            <person name="Bloem J."/>
            <person name="Labutti K."/>
            <person name="Salamov A."/>
            <person name="Andreopoulos B."/>
            <person name="Baker S."/>
            <person name="Barry K."/>
            <person name="Bills G."/>
            <person name="Bluhm B."/>
            <person name="Cannon C."/>
            <person name="Castanera R."/>
            <person name="Culley D."/>
            <person name="Daum C."/>
            <person name="Ezra D."/>
            <person name="Gonzalez J."/>
            <person name="Henrissat B."/>
            <person name="Kuo A."/>
            <person name="Liang C."/>
            <person name="Lipzen A."/>
            <person name="Lutzoni F."/>
            <person name="Magnuson J."/>
            <person name="Mondo S."/>
            <person name="Nolan M."/>
            <person name="Ohm R."/>
            <person name="Pangilinan J."/>
            <person name="Park H.-J."/>
            <person name="Ramirez L."/>
            <person name="Alfaro M."/>
            <person name="Sun H."/>
            <person name="Tritt A."/>
            <person name="Yoshinaga Y."/>
            <person name="Zwiers L.-H."/>
            <person name="Turgeon B."/>
            <person name="Goodwin S."/>
            <person name="Spatafora J."/>
            <person name="Crous P."/>
            <person name="Grigoriev I."/>
        </authorList>
    </citation>
    <scope>NUCLEOTIDE SEQUENCE</scope>
    <source>
        <strain evidence="1">CBS 125425</strain>
    </source>
</reference>
<comment type="caution">
    <text evidence="1">The sequence shown here is derived from an EMBL/GenBank/DDBJ whole genome shotgun (WGS) entry which is preliminary data.</text>
</comment>
<dbReference type="EMBL" id="ML996120">
    <property type="protein sequence ID" value="KAF2736925.1"/>
    <property type="molecule type" value="Genomic_DNA"/>
</dbReference>